<dbReference type="GO" id="GO:0051539">
    <property type="term" value="F:4 iron, 4 sulfur cluster binding"/>
    <property type="evidence" value="ECO:0007669"/>
    <property type="project" value="UniProtKB-KW"/>
</dbReference>
<dbReference type="PANTHER" id="PTHR33693">
    <property type="entry name" value="TYPE-5 URACIL-DNA GLYCOSYLASE"/>
    <property type="match status" value="1"/>
</dbReference>
<accession>Q11EF9</accession>
<evidence type="ECO:0000256" key="6">
    <source>
        <dbReference type="ARBA" id="ARBA00022801"/>
    </source>
</evidence>
<sequence length="206" mass="23004">MDFPESKHVKLKTLDAVREDAQDCTRCDLYKNATQTVFGEGGNQARVVFVGEQPGDKEDVEGRPFVGPAGRMFDAILEEVGIDRKKTYVTNAVKHFKFELRGKRRIHSKPNAGEIRACRWWLDQELTLIQPDVAVALGATAARALVGKAVPVMTLRGTITESAEGVPVFITVHPSSLLRVPDEMDRRRARELFAEDMRKVKALMKG</sequence>
<comment type="similarity">
    <text evidence="1">Belongs to the uracil-DNA glycosylase (UDG) superfamily. Type 4 (UDGa) family.</text>
</comment>
<dbReference type="NCBIfam" id="TIGR03914">
    <property type="entry name" value="UDG_fam_dom"/>
    <property type="match status" value="1"/>
</dbReference>
<keyword evidence="5" id="KW-0227">DNA damage</keyword>
<dbReference type="InterPro" id="IPR005122">
    <property type="entry name" value="Uracil-DNA_glycosylase-like"/>
</dbReference>
<evidence type="ECO:0000313" key="11">
    <source>
        <dbReference type="EMBL" id="ABG64216.1"/>
    </source>
</evidence>
<keyword evidence="8" id="KW-0411">Iron-sulfur</keyword>
<keyword evidence="6" id="KW-0378">Hydrolase</keyword>
<protein>
    <recommendedName>
        <fullName evidence="2">Type-4 uracil-DNA glycosylase</fullName>
    </recommendedName>
</protein>
<keyword evidence="7" id="KW-0408">Iron</keyword>
<dbReference type="GO" id="GO:0046872">
    <property type="term" value="F:metal ion binding"/>
    <property type="evidence" value="ECO:0007669"/>
    <property type="project" value="UniProtKB-KW"/>
</dbReference>
<keyword evidence="9" id="KW-0234">DNA repair</keyword>
<dbReference type="InterPro" id="IPR051536">
    <property type="entry name" value="UDG_Type-4/5"/>
</dbReference>
<evidence type="ECO:0000256" key="9">
    <source>
        <dbReference type="ARBA" id="ARBA00023204"/>
    </source>
</evidence>
<name>Q11EF9_CHESB</name>
<dbReference type="eggNOG" id="COG1573">
    <property type="taxonomic scope" value="Bacteria"/>
</dbReference>
<evidence type="ECO:0000256" key="5">
    <source>
        <dbReference type="ARBA" id="ARBA00022763"/>
    </source>
</evidence>
<dbReference type="Pfam" id="PF03167">
    <property type="entry name" value="UDG"/>
    <property type="match status" value="1"/>
</dbReference>
<dbReference type="KEGG" id="mes:Meso_2840"/>
<dbReference type="InterPro" id="IPR005273">
    <property type="entry name" value="Ura-DNA_glyco_family4"/>
</dbReference>
<dbReference type="STRING" id="266779.Meso_2840"/>
<gene>
    <name evidence="11" type="ordered locus">Meso_2840</name>
</gene>
<keyword evidence="4" id="KW-0479">Metal-binding</keyword>
<evidence type="ECO:0000259" key="10">
    <source>
        <dbReference type="SMART" id="SM00986"/>
    </source>
</evidence>
<dbReference type="OrthoDB" id="5290748at2"/>
<reference evidence="11" key="1">
    <citation type="submission" date="2006-06" db="EMBL/GenBank/DDBJ databases">
        <title>Complete sequence of chromosome of Chelativorans sp. BNC1.</title>
        <authorList>
            <consortium name="US DOE Joint Genome Institute"/>
            <person name="Copeland A."/>
            <person name="Lucas S."/>
            <person name="Lapidus A."/>
            <person name="Barry K."/>
            <person name="Detter J.C."/>
            <person name="Glavina del Rio T."/>
            <person name="Hammon N."/>
            <person name="Israni S."/>
            <person name="Dalin E."/>
            <person name="Tice H."/>
            <person name="Pitluck S."/>
            <person name="Chertkov O."/>
            <person name="Brettin T."/>
            <person name="Bruce D."/>
            <person name="Han C."/>
            <person name="Tapia R."/>
            <person name="Gilna P."/>
            <person name="Schmutz J."/>
            <person name="Larimer F."/>
            <person name="Land M."/>
            <person name="Hauser L."/>
            <person name="Kyrpides N."/>
            <person name="Mikhailova N."/>
            <person name="Richardson P."/>
        </authorList>
    </citation>
    <scope>NUCLEOTIDE SEQUENCE</scope>
    <source>
        <strain evidence="11">BNC1</strain>
    </source>
</reference>
<feature type="domain" description="Uracil-DNA glycosylase-like" evidence="10">
    <location>
        <begin position="38"/>
        <end position="198"/>
    </location>
</feature>
<dbReference type="EMBL" id="CP000390">
    <property type="protein sequence ID" value="ABG64216.1"/>
    <property type="molecule type" value="Genomic_DNA"/>
</dbReference>
<dbReference type="CDD" id="cd10030">
    <property type="entry name" value="UDG-F4_TTUDGA_SPO1dp_like"/>
    <property type="match status" value="1"/>
</dbReference>
<evidence type="ECO:0000256" key="4">
    <source>
        <dbReference type="ARBA" id="ARBA00022723"/>
    </source>
</evidence>
<evidence type="ECO:0000256" key="3">
    <source>
        <dbReference type="ARBA" id="ARBA00022485"/>
    </source>
</evidence>
<dbReference type="PANTHER" id="PTHR33693:SF9">
    <property type="entry name" value="TYPE-4 URACIL-DNA GLYCOSYLASE"/>
    <property type="match status" value="1"/>
</dbReference>
<dbReference type="SMART" id="SM00986">
    <property type="entry name" value="UDG"/>
    <property type="match status" value="1"/>
</dbReference>
<dbReference type="SMART" id="SM00987">
    <property type="entry name" value="UreE_C"/>
    <property type="match status" value="1"/>
</dbReference>
<evidence type="ECO:0000256" key="8">
    <source>
        <dbReference type="ARBA" id="ARBA00023014"/>
    </source>
</evidence>
<dbReference type="AlphaFoldDB" id="Q11EF9"/>
<dbReference type="NCBIfam" id="TIGR00758">
    <property type="entry name" value="UDG_fam4"/>
    <property type="match status" value="1"/>
</dbReference>
<dbReference type="Gene3D" id="3.40.470.10">
    <property type="entry name" value="Uracil-DNA glycosylase-like domain"/>
    <property type="match status" value="1"/>
</dbReference>
<evidence type="ECO:0000256" key="2">
    <source>
        <dbReference type="ARBA" id="ARBA00019403"/>
    </source>
</evidence>
<dbReference type="InterPro" id="IPR036895">
    <property type="entry name" value="Uracil-DNA_glycosylase-like_sf"/>
</dbReference>
<dbReference type="SUPFAM" id="SSF52141">
    <property type="entry name" value="Uracil-DNA glycosylase-like"/>
    <property type="match status" value="1"/>
</dbReference>
<dbReference type="GO" id="GO:0006281">
    <property type="term" value="P:DNA repair"/>
    <property type="evidence" value="ECO:0007669"/>
    <property type="project" value="UniProtKB-KW"/>
</dbReference>
<dbReference type="GO" id="GO:0097506">
    <property type="term" value="F:deaminated base DNA N-glycosylase activity"/>
    <property type="evidence" value="ECO:0007669"/>
    <property type="project" value="UniProtKB-ARBA"/>
</dbReference>
<evidence type="ECO:0000256" key="1">
    <source>
        <dbReference type="ARBA" id="ARBA00006521"/>
    </source>
</evidence>
<keyword evidence="3" id="KW-0004">4Fe-4S</keyword>
<dbReference type="HOGENOM" id="CLU_044815_1_3_5"/>
<proteinExistence type="inferred from homology"/>
<organism evidence="11">
    <name type="scientific">Chelativorans sp. (strain BNC1)</name>
    <dbReference type="NCBI Taxonomy" id="266779"/>
    <lineage>
        <taxon>Bacteria</taxon>
        <taxon>Pseudomonadati</taxon>
        <taxon>Pseudomonadota</taxon>
        <taxon>Alphaproteobacteria</taxon>
        <taxon>Hyphomicrobiales</taxon>
        <taxon>Phyllobacteriaceae</taxon>
        <taxon>Chelativorans</taxon>
    </lineage>
</organism>
<evidence type="ECO:0000256" key="7">
    <source>
        <dbReference type="ARBA" id="ARBA00023004"/>
    </source>
</evidence>